<dbReference type="GO" id="GO:0008270">
    <property type="term" value="F:zinc ion binding"/>
    <property type="evidence" value="ECO:0007669"/>
    <property type="project" value="InterPro"/>
</dbReference>
<dbReference type="AlphaFoldDB" id="A0A8H5GCS2"/>
<protein>
    <recommendedName>
        <fullName evidence="2">TRIP4/RQT4 C2HC5-type zinc finger domain-containing protein</fullName>
    </recommendedName>
</protein>
<evidence type="ECO:0000313" key="4">
    <source>
        <dbReference type="Proteomes" id="UP000518752"/>
    </source>
</evidence>
<dbReference type="Pfam" id="PF06221">
    <property type="entry name" value="zf-C2HC5"/>
    <property type="match status" value="1"/>
</dbReference>
<feature type="region of interest" description="Disordered" evidence="1">
    <location>
        <begin position="192"/>
        <end position="235"/>
    </location>
</feature>
<dbReference type="GO" id="GO:0005634">
    <property type="term" value="C:nucleus"/>
    <property type="evidence" value="ECO:0007669"/>
    <property type="project" value="InterPro"/>
</dbReference>
<feature type="region of interest" description="Disordered" evidence="1">
    <location>
        <begin position="1"/>
        <end position="57"/>
    </location>
</feature>
<feature type="compositionally biased region" description="Polar residues" evidence="1">
    <location>
        <begin position="1"/>
        <end position="12"/>
    </location>
</feature>
<dbReference type="InterPro" id="IPR009349">
    <property type="entry name" value="TRIP4/RQT4_C2HC5_Znf"/>
</dbReference>
<dbReference type="OrthoDB" id="338816at2759"/>
<feature type="compositionally biased region" description="Low complexity" evidence="1">
    <location>
        <begin position="24"/>
        <end position="37"/>
    </location>
</feature>
<sequence>MAYQTPWTQRHSAGSLPSDRLKPSRPNSAQSQPNNSSKGKGGKDQAQNEPSKSRQVRQLEGLLSALRQSLSSPKKDQKGGCFCQARKHPLSPYTPICRTCALPLCNLNQPSFSCPHCSSSLTPTPALHESLVSRIERELSDIIGKEVAERERAIEEARRIAGAFPSLSGGNTSSLGPGTAVAVSQTHKVISLGGTKGSGGKTKGKNKVTISSYTTTPATSRSVSRAETDDEEEAAGVIRVPPPPTEIRFVEGGIDPERPWANLRVADGERGVYIPIDTKAEEQREVGGGPGSRKNNRRRNTKGKEKENQDGEKNT</sequence>
<feature type="domain" description="TRIP4/RQT4 C2HC5-type zinc finger" evidence="2">
    <location>
        <begin position="80"/>
        <end position="124"/>
    </location>
</feature>
<dbReference type="GO" id="GO:0180022">
    <property type="term" value="C:RQC-trigger complex"/>
    <property type="evidence" value="ECO:0007669"/>
    <property type="project" value="InterPro"/>
</dbReference>
<proteinExistence type="predicted"/>
<evidence type="ECO:0000259" key="2">
    <source>
        <dbReference type="Pfam" id="PF06221"/>
    </source>
</evidence>
<dbReference type="GO" id="GO:0072344">
    <property type="term" value="P:rescue of stalled ribosome"/>
    <property type="evidence" value="ECO:0007669"/>
    <property type="project" value="InterPro"/>
</dbReference>
<evidence type="ECO:0000256" key="1">
    <source>
        <dbReference type="SAM" id="MobiDB-lite"/>
    </source>
</evidence>
<gene>
    <name evidence="3" type="ORF">D9757_013314</name>
</gene>
<feature type="region of interest" description="Disordered" evidence="1">
    <location>
        <begin position="275"/>
        <end position="315"/>
    </location>
</feature>
<feature type="compositionally biased region" description="Basic and acidic residues" evidence="1">
    <location>
        <begin position="302"/>
        <end position="315"/>
    </location>
</feature>
<feature type="compositionally biased region" description="Polar residues" evidence="1">
    <location>
        <begin position="208"/>
        <end position="225"/>
    </location>
</feature>
<reference evidence="3 4" key="1">
    <citation type="journal article" date="2020" name="ISME J.">
        <title>Uncovering the hidden diversity of litter-decomposition mechanisms in mushroom-forming fungi.</title>
        <authorList>
            <person name="Floudas D."/>
            <person name="Bentzer J."/>
            <person name="Ahren D."/>
            <person name="Johansson T."/>
            <person name="Persson P."/>
            <person name="Tunlid A."/>
        </authorList>
    </citation>
    <scope>NUCLEOTIDE SEQUENCE [LARGE SCALE GENOMIC DNA]</scope>
    <source>
        <strain evidence="3 4">CBS 406.79</strain>
    </source>
</reference>
<accession>A0A8H5GCS2</accession>
<organism evidence="3 4">
    <name type="scientific">Collybiopsis confluens</name>
    <dbReference type="NCBI Taxonomy" id="2823264"/>
    <lineage>
        <taxon>Eukaryota</taxon>
        <taxon>Fungi</taxon>
        <taxon>Dikarya</taxon>
        <taxon>Basidiomycota</taxon>
        <taxon>Agaricomycotina</taxon>
        <taxon>Agaricomycetes</taxon>
        <taxon>Agaricomycetidae</taxon>
        <taxon>Agaricales</taxon>
        <taxon>Marasmiineae</taxon>
        <taxon>Omphalotaceae</taxon>
        <taxon>Collybiopsis</taxon>
    </lineage>
</organism>
<comment type="caution">
    <text evidence="3">The sequence shown here is derived from an EMBL/GenBank/DDBJ whole genome shotgun (WGS) entry which is preliminary data.</text>
</comment>
<name>A0A8H5GCS2_9AGAR</name>
<evidence type="ECO:0000313" key="3">
    <source>
        <dbReference type="EMBL" id="KAF5362582.1"/>
    </source>
</evidence>
<dbReference type="Proteomes" id="UP000518752">
    <property type="component" value="Unassembled WGS sequence"/>
</dbReference>
<dbReference type="EMBL" id="JAACJN010000202">
    <property type="protein sequence ID" value="KAF5362582.1"/>
    <property type="molecule type" value="Genomic_DNA"/>
</dbReference>
<keyword evidence="4" id="KW-1185">Reference proteome</keyword>